<dbReference type="SUPFAM" id="SSF46785">
    <property type="entry name" value="Winged helix' DNA-binding domain"/>
    <property type="match status" value="1"/>
</dbReference>
<dbReference type="InterPro" id="IPR036390">
    <property type="entry name" value="WH_DNA-bd_sf"/>
</dbReference>
<evidence type="ECO:0000256" key="3">
    <source>
        <dbReference type="ARBA" id="ARBA00023163"/>
    </source>
</evidence>
<dbReference type="Gene3D" id="1.20.120.530">
    <property type="entry name" value="GntR ligand-binding domain-like"/>
    <property type="match status" value="1"/>
</dbReference>
<keyword evidence="2 5" id="KW-0238">DNA-binding</keyword>
<gene>
    <name evidence="5" type="ORF">SAMN05216186_10617</name>
</gene>
<dbReference type="PRINTS" id="PR00035">
    <property type="entry name" value="HTHGNTR"/>
</dbReference>
<dbReference type="CDD" id="cd07377">
    <property type="entry name" value="WHTH_GntR"/>
    <property type="match status" value="1"/>
</dbReference>
<protein>
    <submittedName>
        <fullName evidence="5">DNA-binding transcriptional regulator, FadR family</fullName>
    </submittedName>
</protein>
<reference evidence="5 6" key="1">
    <citation type="submission" date="2016-10" db="EMBL/GenBank/DDBJ databases">
        <authorList>
            <person name="de Groot N.N."/>
        </authorList>
    </citation>
    <scope>NUCLEOTIDE SEQUENCE [LARGE SCALE GENOMIC DNA]</scope>
    <source>
        <strain evidence="5 6">JCM 21544</strain>
    </source>
</reference>
<organism evidence="5 6">
    <name type="scientific">Pseudomonas indica</name>
    <dbReference type="NCBI Taxonomy" id="137658"/>
    <lineage>
        <taxon>Bacteria</taxon>
        <taxon>Pseudomonadati</taxon>
        <taxon>Pseudomonadota</taxon>
        <taxon>Gammaproteobacteria</taxon>
        <taxon>Pseudomonadales</taxon>
        <taxon>Pseudomonadaceae</taxon>
        <taxon>Pseudomonas</taxon>
    </lineage>
</organism>
<dbReference type="GO" id="GO:0003677">
    <property type="term" value="F:DNA binding"/>
    <property type="evidence" value="ECO:0007669"/>
    <property type="project" value="UniProtKB-KW"/>
</dbReference>
<dbReference type="Gene3D" id="1.10.10.10">
    <property type="entry name" value="Winged helix-like DNA-binding domain superfamily/Winged helix DNA-binding domain"/>
    <property type="match status" value="1"/>
</dbReference>
<dbReference type="GO" id="GO:0003700">
    <property type="term" value="F:DNA-binding transcription factor activity"/>
    <property type="evidence" value="ECO:0007669"/>
    <property type="project" value="InterPro"/>
</dbReference>
<feature type="domain" description="HTH gntR-type" evidence="4">
    <location>
        <begin position="3"/>
        <end position="71"/>
    </location>
</feature>
<dbReference type="SMART" id="SM00895">
    <property type="entry name" value="FCD"/>
    <property type="match status" value="1"/>
</dbReference>
<dbReference type="AlphaFoldDB" id="A0A1G9AQY4"/>
<evidence type="ECO:0000256" key="2">
    <source>
        <dbReference type="ARBA" id="ARBA00023125"/>
    </source>
</evidence>
<proteinExistence type="predicted"/>
<dbReference type="RefSeq" id="WP_084335547.1">
    <property type="nucleotide sequence ID" value="NZ_FNFD01000006.1"/>
</dbReference>
<evidence type="ECO:0000256" key="1">
    <source>
        <dbReference type="ARBA" id="ARBA00023015"/>
    </source>
</evidence>
<dbReference type="Pfam" id="PF07729">
    <property type="entry name" value="FCD"/>
    <property type="match status" value="1"/>
</dbReference>
<sequence>MSSRFHASTVDRLGSWIASGNVLPGQSLKVEADLCEELGISRTVLREAIKTLVAKGMLQVGPKVGTRVMPVRSWNLFDPQVVGWLAQHGLPENFVMDLLDLRRTIEPVAVRWACQRATPEQIAEIQAAYRMLEASMGDKDAYNDADRRFHEAILAASHNQFIEQMLPALGAQLAVSFEVSSAVPDELGQTLSLHKDLADAISARDVARGVWVCMTLIERAAVTISQHYPELFAPREQRMSTP</sequence>
<dbReference type="OrthoDB" id="9028214at2"/>
<dbReference type="PANTHER" id="PTHR43537">
    <property type="entry name" value="TRANSCRIPTIONAL REGULATOR, GNTR FAMILY"/>
    <property type="match status" value="1"/>
</dbReference>
<dbReference type="Pfam" id="PF00392">
    <property type="entry name" value="GntR"/>
    <property type="match status" value="1"/>
</dbReference>
<dbReference type="InterPro" id="IPR008920">
    <property type="entry name" value="TF_FadR/GntR_C"/>
</dbReference>
<name>A0A1G9AQY4_9PSED</name>
<dbReference type="STRING" id="137658.SAMN05216186_10617"/>
<dbReference type="SUPFAM" id="SSF48008">
    <property type="entry name" value="GntR ligand-binding domain-like"/>
    <property type="match status" value="1"/>
</dbReference>
<dbReference type="InterPro" id="IPR036388">
    <property type="entry name" value="WH-like_DNA-bd_sf"/>
</dbReference>
<dbReference type="InterPro" id="IPR000524">
    <property type="entry name" value="Tscrpt_reg_HTH_GntR"/>
</dbReference>
<dbReference type="PANTHER" id="PTHR43537:SF44">
    <property type="entry name" value="GNTR FAMILY REGULATORY PROTEIN"/>
    <property type="match status" value="1"/>
</dbReference>
<dbReference type="PROSITE" id="PS50949">
    <property type="entry name" value="HTH_GNTR"/>
    <property type="match status" value="1"/>
</dbReference>
<dbReference type="Proteomes" id="UP000198706">
    <property type="component" value="Unassembled WGS sequence"/>
</dbReference>
<dbReference type="EMBL" id="FNFD01000006">
    <property type="protein sequence ID" value="SDK29772.1"/>
    <property type="molecule type" value="Genomic_DNA"/>
</dbReference>
<keyword evidence="3" id="KW-0804">Transcription</keyword>
<evidence type="ECO:0000259" key="4">
    <source>
        <dbReference type="PROSITE" id="PS50949"/>
    </source>
</evidence>
<evidence type="ECO:0000313" key="6">
    <source>
        <dbReference type="Proteomes" id="UP000198706"/>
    </source>
</evidence>
<keyword evidence="1" id="KW-0805">Transcription regulation</keyword>
<dbReference type="SMART" id="SM00345">
    <property type="entry name" value="HTH_GNTR"/>
    <property type="match status" value="1"/>
</dbReference>
<keyword evidence="6" id="KW-1185">Reference proteome</keyword>
<accession>A0A1G9AQY4</accession>
<evidence type="ECO:0000313" key="5">
    <source>
        <dbReference type="EMBL" id="SDK29772.1"/>
    </source>
</evidence>
<dbReference type="InterPro" id="IPR011711">
    <property type="entry name" value="GntR_C"/>
</dbReference>